<dbReference type="GO" id="GO:0045217">
    <property type="term" value="P:cell-cell junction maintenance"/>
    <property type="evidence" value="ECO:0007669"/>
    <property type="project" value="TreeGrafter"/>
</dbReference>
<keyword evidence="8" id="KW-1185">Reference proteome</keyword>
<dbReference type="InterPro" id="IPR016187">
    <property type="entry name" value="CTDL_fold"/>
</dbReference>
<proteinExistence type="predicted"/>
<keyword evidence="3" id="KW-0325">Glycoprotein</keyword>
<keyword evidence="5" id="KW-0812">Transmembrane</keyword>
<evidence type="ECO:0000256" key="5">
    <source>
        <dbReference type="SAM" id="Phobius"/>
    </source>
</evidence>
<keyword evidence="5" id="KW-0472">Membrane</keyword>
<comment type="caution">
    <text evidence="7">The sequence shown here is derived from an EMBL/GenBank/DDBJ whole genome shotgun (WGS) entry which is preliminary data.</text>
</comment>
<dbReference type="PANTHER" id="PTHR47653:SF1">
    <property type="entry name" value="DELETED IN MALIGNANT BRAIN TUMORS 1 PROTEIN"/>
    <property type="match status" value="1"/>
</dbReference>
<feature type="domain" description="C-type lectin" evidence="6">
    <location>
        <begin position="469"/>
        <end position="572"/>
    </location>
</feature>
<evidence type="ECO:0000256" key="3">
    <source>
        <dbReference type="ARBA" id="ARBA00023180"/>
    </source>
</evidence>
<name>A0AA36C4S7_9BILA</name>
<accession>A0AA36C4S7</accession>
<evidence type="ECO:0000256" key="1">
    <source>
        <dbReference type="ARBA" id="ARBA00022729"/>
    </source>
</evidence>
<dbReference type="PANTHER" id="PTHR47653">
    <property type="entry name" value="PROTEIN BARK BEETLE"/>
    <property type="match status" value="1"/>
</dbReference>
<dbReference type="Proteomes" id="UP001177023">
    <property type="component" value="Unassembled WGS sequence"/>
</dbReference>
<dbReference type="InterPro" id="IPR016186">
    <property type="entry name" value="C-type_lectin-like/link_sf"/>
</dbReference>
<organism evidence="7 8">
    <name type="scientific">Mesorhabditis spiculigera</name>
    <dbReference type="NCBI Taxonomy" id="96644"/>
    <lineage>
        <taxon>Eukaryota</taxon>
        <taxon>Metazoa</taxon>
        <taxon>Ecdysozoa</taxon>
        <taxon>Nematoda</taxon>
        <taxon>Chromadorea</taxon>
        <taxon>Rhabditida</taxon>
        <taxon>Rhabditina</taxon>
        <taxon>Rhabditomorpha</taxon>
        <taxon>Rhabditoidea</taxon>
        <taxon>Rhabditidae</taxon>
        <taxon>Mesorhabditinae</taxon>
        <taxon>Mesorhabditis</taxon>
    </lineage>
</organism>
<evidence type="ECO:0000313" key="8">
    <source>
        <dbReference type="Proteomes" id="UP001177023"/>
    </source>
</evidence>
<gene>
    <name evidence="7" type="ORF">MSPICULIGERA_LOCUS687</name>
</gene>
<dbReference type="AlphaFoldDB" id="A0AA36C4S7"/>
<dbReference type="SUPFAM" id="SSF56436">
    <property type="entry name" value="C-type lectin-like"/>
    <property type="match status" value="1"/>
</dbReference>
<feature type="compositionally biased region" description="Low complexity" evidence="4">
    <location>
        <begin position="776"/>
        <end position="797"/>
    </location>
</feature>
<evidence type="ECO:0000256" key="2">
    <source>
        <dbReference type="ARBA" id="ARBA00022737"/>
    </source>
</evidence>
<feature type="region of interest" description="Disordered" evidence="4">
    <location>
        <begin position="694"/>
        <end position="855"/>
    </location>
</feature>
<sequence length="855" mass="95599">MCASTKKIDIKGRLLLYYKYDAHPVDCVKIFSAGGKHITFRFLQVNLYSAPTDLGRSDALQTKYARDIDGIPQPDTTPFSQPLDNPSFSLLALHFRGTAADPHYGFIAEVAVASTPAENAGVGEVVIAAARMDNNDRGGVRYENTGELSPKVVIEECSMFRNGIHLYGNISTTMHAASFYLHNTQLLLFRANSLAHNRGGILIDSISETAMARLNAVIKANLFSFNTNSSVIELKGNGFQKVTMVNNVISHNYAFYHDTVYAVDVIVNMTRNTITNNTGLHTLDIRTAKSKGNSEPHLFLRNNLEFNHALGHGHQYIQRYGHELGWMDEFNLYKRPKRQVSYPVVRQEGVSFDWWTHVDQNTDRYRSTIYAGSSRQHFLENVFNNPANELDLTTSNRTNWDIGAVDAKENYWGWPSTESVAAGRIRDGADLPYLIRVEYTPVLESNTSLIEGDCRAGWFQVGKEEYKSCYLYVGGAATYERAVEYCEELGAFLLYLSDDDPRQKEMAERIDMMERRGLTELEQTTPWLRTRDDIHIWVGSASFSWPQCGYLSTRTSRTQYDNCQALRPFVCEKGILAYKEPPLWRREVVLFVVLAVVAIVFLILLGCCWCLKSKRRTEEAIVRKNIMRASMDLEKKKKMRFQSAYGSSQGPTHESALGSISASPLHAYGTSNYYSKRSQGADSPTASTNTYETTSAFYSSRTGTGTTPTQSRTTRTRSSTRPTDYTQSETYYGSRDPPRQRSLVNLTPNPYSDGATQCTSFQPGKSRSTAQSIHDTSYTTASSSEATTPSSCSTCPTGDRDSTLTEGSWSEVSDAMQRPLSVDVEVKPSPVQPATTNPRHPPNRDDPSKPSASTS</sequence>
<reference evidence="7" key="1">
    <citation type="submission" date="2023-06" db="EMBL/GenBank/DDBJ databases">
        <authorList>
            <person name="Delattre M."/>
        </authorList>
    </citation>
    <scope>NUCLEOTIDE SEQUENCE</scope>
    <source>
        <strain evidence="7">AF72</strain>
    </source>
</reference>
<evidence type="ECO:0000256" key="4">
    <source>
        <dbReference type="SAM" id="MobiDB-lite"/>
    </source>
</evidence>
<feature type="transmembrane region" description="Helical" evidence="5">
    <location>
        <begin position="588"/>
        <end position="611"/>
    </location>
</feature>
<protein>
    <recommendedName>
        <fullName evidence="6">C-type lectin domain-containing protein</fullName>
    </recommendedName>
</protein>
<dbReference type="InterPro" id="IPR001304">
    <property type="entry name" value="C-type_lectin-like"/>
</dbReference>
<dbReference type="Gene3D" id="3.10.100.10">
    <property type="entry name" value="Mannose-Binding Protein A, subunit A"/>
    <property type="match status" value="1"/>
</dbReference>
<dbReference type="EMBL" id="CATQJA010000158">
    <property type="protein sequence ID" value="CAJ0557940.1"/>
    <property type="molecule type" value="Genomic_DNA"/>
</dbReference>
<evidence type="ECO:0000259" key="6">
    <source>
        <dbReference type="PROSITE" id="PS50041"/>
    </source>
</evidence>
<dbReference type="InterPro" id="IPR053243">
    <property type="entry name" value="SJ_maturation_regulator"/>
</dbReference>
<keyword evidence="1" id="KW-0732">Signal</keyword>
<dbReference type="GO" id="GO:0016020">
    <property type="term" value="C:membrane"/>
    <property type="evidence" value="ECO:0007669"/>
    <property type="project" value="TreeGrafter"/>
</dbReference>
<keyword evidence="5" id="KW-1133">Transmembrane helix</keyword>
<feature type="compositionally biased region" description="Polar residues" evidence="4">
    <location>
        <begin position="742"/>
        <end position="775"/>
    </location>
</feature>
<dbReference type="CDD" id="cd00037">
    <property type="entry name" value="CLECT"/>
    <property type="match status" value="1"/>
</dbReference>
<keyword evidence="2" id="KW-0677">Repeat</keyword>
<dbReference type="PROSITE" id="PS50041">
    <property type="entry name" value="C_TYPE_LECTIN_2"/>
    <property type="match status" value="1"/>
</dbReference>
<evidence type="ECO:0000313" key="7">
    <source>
        <dbReference type="EMBL" id="CAJ0557940.1"/>
    </source>
</evidence>
<feature type="compositionally biased region" description="Low complexity" evidence="4">
    <location>
        <begin position="699"/>
        <end position="723"/>
    </location>
</feature>
<feature type="non-terminal residue" evidence="7">
    <location>
        <position position="1"/>
    </location>
</feature>